<keyword evidence="3" id="KW-1185">Reference proteome</keyword>
<dbReference type="EMBL" id="PKLZ01000007">
    <property type="protein sequence ID" value="PLW82739.1"/>
    <property type="molecule type" value="Genomic_DNA"/>
</dbReference>
<protein>
    <submittedName>
        <fullName evidence="2">DUF58 domain-containing protein</fullName>
    </submittedName>
</protein>
<organism evidence="2 3">
    <name type="scientific">Kineobactrum sediminis</name>
    <dbReference type="NCBI Taxonomy" id="1905677"/>
    <lineage>
        <taxon>Bacteria</taxon>
        <taxon>Pseudomonadati</taxon>
        <taxon>Pseudomonadota</taxon>
        <taxon>Gammaproteobacteria</taxon>
        <taxon>Cellvibrionales</taxon>
        <taxon>Halieaceae</taxon>
        <taxon>Kineobactrum</taxon>
    </lineage>
</organism>
<evidence type="ECO:0000313" key="3">
    <source>
        <dbReference type="Proteomes" id="UP000234845"/>
    </source>
</evidence>
<dbReference type="PANTHER" id="PTHR34351">
    <property type="entry name" value="SLR1927 PROTEIN-RELATED"/>
    <property type="match status" value="1"/>
</dbReference>
<evidence type="ECO:0000313" key="2">
    <source>
        <dbReference type="EMBL" id="PLW82739.1"/>
    </source>
</evidence>
<name>A0A2N5Y310_9GAMM</name>
<dbReference type="RefSeq" id="WP_101521206.1">
    <property type="nucleotide sequence ID" value="NZ_PKLZ01000007.1"/>
</dbReference>
<evidence type="ECO:0000256" key="1">
    <source>
        <dbReference type="SAM" id="Phobius"/>
    </source>
</evidence>
<comment type="caution">
    <text evidence="2">The sequence shown here is derived from an EMBL/GenBank/DDBJ whole genome shotgun (WGS) entry which is preliminary data.</text>
</comment>
<reference evidence="3" key="1">
    <citation type="submission" date="2017-11" db="EMBL/GenBank/DDBJ databases">
        <title>The draft genome sequence of Chromatocurvus sp. F02.</title>
        <authorList>
            <person name="Du Z.-J."/>
            <person name="Chang Y.-Q."/>
        </authorList>
    </citation>
    <scope>NUCLEOTIDE SEQUENCE [LARGE SCALE GENOMIC DNA]</scope>
    <source>
        <strain evidence="3">F02</strain>
    </source>
</reference>
<dbReference type="PANTHER" id="PTHR34351:SF1">
    <property type="entry name" value="SLR1927 PROTEIN"/>
    <property type="match status" value="1"/>
</dbReference>
<keyword evidence="1" id="KW-1133">Transmembrane helix</keyword>
<feature type="transmembrane region" description="Helical" evidence="1">
    <location>
        <begin position="48"/>
        <end position="66"/>
    </location>
</feature>
<accession>A0A2N5Y310</accession>
<keyword evidence="1" id="KW-0812">Transmembrane</keyword>
<dbReference type="OrthoDB" id="5298497at2"/>
<dbReference type="AlphaFoldDB" id="A0A2N5Y310"/>
<gene>
    <name evidence="2" type="ORF">CWI75_09195</name>
</gene>
<feature type="transmembrane region" description="Helical" evidence="1">
    <location>
        <begin position="72"/>
        <end position="91"/>
    </location>
</feature>
<proteinExistence type="predicted"/>
<dbReference type="Proteomes" id="UP000234845">
    <property type="component" value="Unassembled WGS sequence"/>
</dbReference>
<keyword evidence="1" id="KW-0472">Membrane</keyword>
<sequence length="331" mass="37141">MRSRLHTSIAGLRQYAHRGFGHWMQRRIPAARSVTLNQRRIFILPSRAGLFFGVLLLVILLTAINYQNNMSYALAFLLATLFVVATLHTYANLAGLTLHALAATPAFPGQQSTFSLRLERGRLQAHYGLRLAWPDSGEATVNLVTTDSAEVHLYLPVGSRGWHHPGRLLLESTYPLGLLRCWTWVDLDLRAVVYPQPLVSPELVGAQGNRADGAAAAITGSDDFYGFREYRFGDSLRQVHWKGLAKGQALQSKDYASYASHSAWLDWELFHGVPPEQRLSHLCYWALAFHRRNEDYGLRIPGLRIDPARGDVHLDRVLSALALYGHEQPVL</sequence>